<dbReference type="SUPFAM" id="SSF52266">
    <property type="entry name" value="SGNH hydrolase"/>
    <property type="match status" value="1"/>
</dbReference>
<reference evidence="4 5" key="1">
    <citation type="submission" date="2019-01" db="EMBL/GenBank/DDBJ databases">
        <authorList>
            <person name="Ferrante I. M."/>
        </authorList>
    </citation>
    <scope>NUCLEOTIDE SEQUENCE [LARGE SCALE GENOMIC DNA]</scope>
    <source>
        <strain evidence="4 5">B856</strain>
    </source>
</reference>
<keyword evidence="2" id="KW-0812">Transmembrane</keyword>
<accession>A0A448YWR5</accession>
<feature type="region of interest" description="Disordered" evidence="1">
    <location>
        <begin position="152"/>
        <end position="171"/>
    </location>
</feature>
<dbReference type="EMBL" id="CAACVS010000021">
    <property type="protein sequence ID" value="VEU34186.1"/>
    <property type="molecule type" value="Genomic_DNA"/>
</dbReference>
<dbReference type="PANTHER" id="PTHR30383:SF5">
    <property type="entry name" value="SGNH HYDROLASE-TYPE ESTERASE DOMAIN-CONTAINING PROTEIN"/>
    <property type="match status" value="1"/>
</dbReference>
<dbReference type="CDD" id="cd00229">
    <property type="entry name" value="SGNH_hydrolase"/>
    <property type="match status" value="1"/>
</dbReference>
<dbReference type="OrthoDB" id="45880at2759"/>
<evidence type="ECO:0000313" key="4">
    <source>
        <dbReference type="EMBL" id="VEU34186.1"/>
    </source>
</evidence>
<protein>
    <recommendedName>
        <fullName evidence="3">SGNH hydrolase-type esterase domain-containing protein</fullName>
    </recommendedName>
</protein>
<dbReference type="AlphaFoldDB" id="A0A448YWR5"/>
<keyword evidence="2" id="KW-1133">Transmembrane helix</keyword>
<keyword evidence="5" id="KW-1185">Reference proteome</keyword>
<keyword evidence="2" id="KW-0472">Membrane</keyword>
<dbReference type="Gene3D" id="3.40.50.1110">
    <property type="entry name" value="SGNH hydrolase"/>
    <property type="match status" value="1"/>
</dbReference>
<dbReference type="PANTHER" id="PTHR30383">
    <property type="entry name" value="THIOESTERASE 1/PROTEASE 1/LYSOPHOSPHOLIPASE L1"/>
    <property type="match status" value="1"/>
</dbReference>
<evidence type="ECO:0000256" key="1">
    <source>
        <dbReference type="SAM" id="MobiDB-lite"/>
    </source>
</evidence>
<evidence type="ECO:0000259" key="3">
    <source>
        <dbReference type="Pfam" id="PF13472"/>
    </source>
</evidence>
<proteinExistence type="predicted"/>
<dbReference type="InterPro" id="IPR013830">
    <property type="entry name" value="SGNH_hydro"/>
</dbReference>
<evidence type="ECO:0000256" key="2">
    <source>
        <dbReference type="SAM" id="Phobius"/>
    </source>
</evidence>
<name>A0A448YWR5_9STRA</name>
<feature type="transmembrane region" description="Helical" evidence="2">
    <location>
        <begin position="27"/>
        <end position="49"/>
    </location>
</feature>
<evidence type="ECO:0000313" key="5">
    <source>
        <dbReference type="Proteomes" id="UP000291116"/>
    </source>
</evidence>
<dbReference type="InterPro" id="IPR036514">
    <property type="entry name" value="SGNH_hydro_sf"/>
</dbReference>
<organism evidence="4 5">
    <name type="scientific">Pseudo-nitzschia multistriata</name>
    <dbReference type="NCBI Taxonomy" id="183589"/>
    <lineage>
        <taxon>Eukaryota</taxon>
        <taxon>Sar</taxon>
        <taxon>Stramenopiles</taxon>
        <taxon>Ochrophyta</taxon>
        <taxon>Bacillariophyta</taxon>
        <taxon>Bacillariophyceae</taxon>
        <taxon>Bacillariophycidae</taxon>
        <taxon>Bacillariales</taxon>
        <taxon>Bacillariaceae</taxon>
        <taxon>Pseudo-nitzschia</taxon>
    </lineage>
</organism>
<feature type="compositionally biased region" description="Low complexity" evidence="1">
    <location>
        <begin position="154"/>
        <end position="167"/>
    </location>
</feature>
<dbReference type="Proteomes" id="UP000291116">
    <property type="component" value="Unassembled WGS sequence"/>
</dbReference>
<feature type="domain" description="SGNH hydrolase-type esterase" evidence="3">
    <location>
        <begin position="77"/>
        <end position="290"/>
    </location>
</feature>
<dbReference type="GO" id="GO:0004622">
    <property type="term" value="F:phosphatidylcholine lysophospholipase activity"/>
    <property type="evidence" value="ECO:0007669"/>
    <property type="project" value="TreeGrafter"/>
</dbReference>
<dbReference type="Pfam" id="PF13472">
    <property type="entry name" value="Lipase_GDSL_2"/>
    <property type="match status" value="1"/>
</dbReference>
<dbReference type="InterPro" id="IPR051532">
    <property type="entry name" value="Ester_Hydrolysis_Enzymes"/>
</dbReference>
<sequence>MRAGSEASSAPGNPGFSFSSQLSRTSIATLSFLAMVFVCGTTFFSSAMIHHNVRAGTKASSATSGALSSSFPRRVFCFGDSLTAGTSPPNHDLFPYAKHLEESLNKHKLNPSDNVVLDNIERTVQVRWKGYPGWTAPSLLRNGGLSDIIEKAAQQQQQQETEGSVSSSEEEGQHTAIDLVVVLAGTNDLAHSKDGQSIFESIKSIHEQAFSQGHVHRTIALGIPPSGWQVHSESARSLALEVNSKLESWSATTSTSDAKTVFVPFPIQEYDRNSDLWSPDGLHFSPKGYQSIGESLAPIVADILWNNK</sequence>
<gene>
    <name evidence="4" type="ORF">PSNMU_V1.4_AUG-EV-PASAV3_0008840</name>
</gene>